<comment type="subcellular location">
    <subcellularLocation>
        <location evidence="1">Membrane</location>
        <topology evidence="1">Single-pass membrane protein</topology>
    </subcellularLocation>
</comment>
<evidence type="ECO:0000256" key="5">
    <source>
        <dbReference type="SAM" id="MobiDB-lite"/>
    </source>
</evidence>
<feature type="transmembrane region" description="Helical" evidence="6">
    <location>
        <begin position="38"/>
        <end position="58"/>
    </location>
</feature>
<keyword evidence="3 6" id="KW-1133">Transmembrane helix</keyword>
<dbReference type="OrthoDB" id="10039147at2759"/>
<dbReference type="GO" id="GO:0032469">
    <property type="term" value="P:endoplasmic reticulum calcium ion homeostasis"/>
    <property type="evidence" value="ECO:0007669"/>
    <property type="project" value="InterPro"/>
</dbReference>
<evidence type="ECO:0008006" key="9">
    <source>
        <dbReference type="Google" id="ProtNLM"/>
    </source>
</evidence>
<dbReference type="GO" id="GO:0005783">
    <property type="term" value="C:endoplasmic reticulum"/>
    <property type="evidence" value="ECO:0007669"/>
    <property type="project" value="InterPro"/>
</dbReference>
<dbReference type="AlphaFoldDB" id="A0A8H5GEP3"/>
<keyword evidence="8" id="KW-1185">Reference proteome</keyword>
<protein>
    <recommendedName>
        <fullName evidence="9">DUF1682-domain-containing protein</fullName>
    </recommendedName>
</protein>
<feature type="compositionally biased region" description="Basic and acidic residues" evidence="5">
    <location>
        <begin position="326"/>
        <end position="372"/>
    </location>
</feature>
<dbReference type="Proteomes" id="UP000559027">
    <property type="component" value="Unassembled WGS sequence"/>
</dbReference>
<dbReference type="Pfam" id="PF07946">
    <property type="entry name" value="CCDC47"/>
    <property type="match status" value="1"/>
</dbReference>
<proteinExistence type="predicted"/>
<dbReference type="EMBL" id="JAACJO010000001">
    <property type="protein sequence ID" value="KAF5363537.1"/>
    <property type="molecule type" value="Genomic_DNA"/>
</dbReference>
<accession>A0A8H5GEP3</accession>
<dbReference type="PANTHER" id="PTHR12883:SF0">
    <property type="entry name" value="PAT COMPLEX SUBUNIT CCDC47"/>
    <property type="match status" value="1"/>
</dbReference>
<evidence type="ECO:0000313" key="7">
    <source>
        <dbReference type="EMBL" id="KAF5363537.1"/>
    </source>
</evidence>
<dbReference type="PANTHER" id="PTHR12883">
    <property type="entry name" value="ADIPOCYTE-SPECIFIC PROTEIN 4-RELATED"/>
    <property type="match status" value="1"/>
</dbReference>
<keyword evidence="4 6" id="KW-0472">Membrane</keyword>
<evidence type="ECO:0000256" key="2">
    <source>
        <dbReference type="ARBA" id="ARBA00022692"/>
    </source>
</evidence>
<gene>
    <name evidence="7" type="ORF">D9756_000368</name>
</gene>
<comment type="caution">
    <text evidence="7">The sequence shown here is derived from an EMBL/GenBank/DDBJ whole genome shotgun (WGS) entry which is preliminary data.</text>
</comment>
<evidence type="ECO:0000256" key="4">
    <source>
        <dbReference type="ARBA" id="ARBA00023136"/>
    </source>
</evidence>
<keyword evidence="2 6" id="KW-0812">Transmembrane</keyword>
<evidence type="ECO:0000256" key="3">
    <source>
        <dbReference type="ARBA" id="ARBA00022989"/>
    </source>
</evidence>
<sequence>MSVIPKILAGLTPPPVNVPEEYDGLQWRWKMLVFRPAYFANEVFLIGALALYVAFWWYGSSKNKRAANKWRVTSSVFLPAFSPDLFTFRLGVHYPIYEQQFSKTETKFGRLTADGYSDYFSFCTGRRNIASLHTVFTFRPRHDLFQYVIQLVRQVMDLQYRPADILELDFTLAPGVLPSDFVFAVVSKSELVTIKDSRWDLTLTKTTDNPSVPATFSVMSEFADVTDNILKIFGQLINDEKIRPHFRSLSITDQPRDRPSAPLPADEREKHVILCLTVPPSSRSNDTLAFVIGLFPFIDSLSKVHLRPETKAKLRKVREELDKELKADAEKGKKEEMEQAVQDRKAAKKRAEEDRISKLSAAEQRKYLEKERKKSMRKTQGRVVQK</sequence>
<organism evidence="7 8">
    <name type="scientific">Leucocoprinus leucothites</name>
    <dbReference type="NCBI Taxonomy" id="201217"/>
    <lineage>
        <taxon>Eukaryota</taxon>
        <taxon>Fungi</taxon>
        <taxon>Dikarya</taxon>
        <taxon>Basidiomycota</taxon>
        <taxon>Agaricomycotina</taxon>
        <taxon>Agaricomycetes</taxon>
        <taxon>Agaricomycetidae</taxon>
        <taxon>Agaricales</taxon>
        <taxon>Agaricineae</taxon>
        <taxon>Agaricaceae</taxon>
        <taxon>Leucocoprinus</taxon>
    </lineage>
</organism>
<evidence type="ECO:0000313" key="8">
    <source>
        <dbReference type="Proteomes" id="UP000559027"/>
    </source>
</evidence>
<dbReference type="GO" id="GO:0016020">
    <property type="term" value="C:membrane"/>
    <property type="evidence" value="ECO:0007669"/>
    <property type="project" value="UniProtKB-SubCell"/>
</dbReference>
<evidence type="ECO:0000256" key="1">
    <source>
        <dbReference type="ARBA" id="ARBA00004167"/>
    </source>
</evidence>
<evidence type="ECO:0000256" key="6">
    <source>
        <dbReference type="SAM" id="Phobius"/>
    </source>
</evidence>
<name>A0A8H5GEP3_9AGAR</name>
<reference evidence="7 8" key="1">
    <citation type="journal article" date="2020" name="ISME J.">
        <title>Uncovering the hidden diversity of litter-decomposition mechanisms in mushroom-forming fungi.</title>
        <authorList>
            <person name="Floudas D."/>
            <person name="Bentzer J."/>
            <person name="Ahren D."/>
            <person name="Johansson T."/>
            <person name="Persson P."/>
            <person name="Tunlid A."/>
        </authorList>
    </citation>
    <scope>NUCLEOTIDE SEQUENCE [LARGE SCALE GENOMIC DNA]</scope>
    <source>
        <strain evidence="7 8">CBS 146.42</strain>
    </source>
</reference>
<feature type="region of interest" description="Disordered" evidence="5">
    <location>
        <begin position="326"/>
        <end position="386"/>
    </location>
</feature>
<dbReference type="InterPro" id="IPR012879">
    <property type="entry name" value="CCDC47"/>
</dbReference>
<dbReference type="GO" id="GO:0005509">
    <property type="term" value="F:calcium ion binding"/>
    <property type="evidence" value="ECO:0007669"/>
    <property type="project" value="InterPro"/>
</dbReference>
<feature type="compositionally biased region" description="Basic residues" evidence="5">
    <location>
        <begin position="373"/>
        <end position="386"/>
    </location>
</feature>